<organism evidence="3 4">
    <name type="scientific">Chondrus crispus</name>
    <name type="common">Carrageen Irish moss</name>
    <name type="synonym">Polymorpha crispa</name>
    <dbReference type="NCBI Taxonomy" id="2769"/>
    <lineage>
        <taxon>Eukaryota</taxon>
        <taxon>Rhodophyta</taxon>
        <taxon>Florideophyceae</taxon>
        <taxon>Rhodymeniophycidae</taxon>
        <taxon>Gigartinales</taxon>
        <taxon>Gigartinaceae</taxon>
        <taxon>Chondrus</taxon>
    </lineage>
</organism>
<feature type="region of interest" description="Disordered" evidence="2">
    <location>
        <begin position="642"/>
        <end position="685"/>
    </location>
</feature>
<sequence length="995" mass="109197">MITCASFHVIQAAKGKAAPEYVELYHLWGGILVDCLPNMKWSNQEIADVITLVDVHAKEPLYTSRRIAGRVLGALAQCFDRNRIEKMILPRTVKLFEDGDVEVRGTIVESLASVGAALPIRYTETEIWPRIERLLEPPEESRLRATAMRTMAHILESHREKGGPSKLFKDLLPPVFERLSIFARKYSAEDQRLVNDDTYLLLEVASEVFGQFAYSLASITKRSFRKEAYKAYAGMATCNGPLIRRNCAFNLPGVAKALGERYALELSGLCDYLAKDTDEEVRLILAAGIHQTAALLAPKGNFEGLFTAVCSLLQDENPMVRMNALAHFHDILCAFAKDGTDAASVRRLAPVFDDLTVLSEGEWRIQESLAEQLGKCAEIIPPDALLGNVLPLLYRLTEQGTPLVREAAMEATAKAIRQIPSETDRNAAIQQYWKEAARGPFWMRLAMLDGGTSAMKVFSRKRFAELFAVDMLQLANDQVANVRIRVAKLLPAMAPMCMSLDEYKQALEALRRDSDIDVVALIEVYDEILNTSLKEANEKITEDQSKYREEQEFYGFMPRTQKRARVRLNSRGTRIMKHVRRPSIEQSSGQLSVSKAVISAAKASSAAASATKRSSHPGLAHADSAIYLTPTMENVQTSYGNSDVMQDGARPVNSTGPSLKSLAHATSMESNSHAETRQEGSYLSPSAKTLNANINVAKKSSGRTNRYESRSKSWNGILPLLPRQLSVESRSKRHAAAASAKNEEQVLTGWGKEGKEPRKKTFSTLRSLRSRRKKTAESLQSDQLGVTGSPSTMSAEEFGISDQSHARPYRSPTDTRSTDGNDGSLSAAVGVTDYASMGSLPTAGYPKNLAMPQEVSSEHEQNGTHAISEAGMSNSGPDVGNTTPVTYETELGLPSFRGNAPWTRNRPANENLKAISAAAHKRLGAQSDIQPQPNARASNSFFHNSASKMFGSKSGATPAFATSLPNSTGNASGGGHTSSGHSEKGFFRKWLWKRR</sequence>
<feature type="region of interest" description="Disordered" evidence="2">
    <location>
        <begin position="845"/>
        <end position="883"/>
    </location>
</feature>
<dbReference type="AlphaFoldDB" id="R7Q7M2"/>
<dbReference type="Proteomes" id="UP000012073">
    <property type="component" value="Unassembled WGS sequence"/>
</dbReference>
<evidence type="ECO:0000256" key="1">
    <source>
        <dbReference type="PROSITE-ProRule" id="PRU00103"/>
    </source>
</evidence>
<dbReference type="PhylomeDB" id="R7Q7M2"/>
<accession>R7Q7M2</accession>
<dbReference type="EMBL" id="HG001666">
    <property type="protein sequence ID" value="CDF34004.1"/>
    <property type="molecule type" value="Genomic_DNA"/>
</dbReference>
<feature type="compositionally biased region" description="Polar residues" evidence="2">
    <location>
        <begin position="812"/>
        <end position="824"/>
    </location>
</feature>
<name>R7Q7M2_CHOCR</name>
<dbReference type="InterPro" id="IPR016024">
    <property type="entry name" value="ARM-type_fold"/>
</dbReference>
<proteinExistence type="predicted"/>
<feature type="repeat" description="HEAT" evidence="1">
    <location>
        <begin position="88"/>
        <end position="126"/>
    </location>
</feature>
<dbReference type="RefSeq" id="XP_005713823.1">
    <property type="nucleotide sequence ID" value="XM_005713766.1"/>
</dbReference>
<gene>
    <name evidence="3" type="ORF">CHC_T00002637001</name>
</gene>
<reference evidence="4" key="1">
    <citation type="journal article" date="2013" name="Proc. Natl. Acad. Sci. U.S.A.">
        <title>Genome structure and metabolic features in the red seaweed Chondrus crispus shed light on evolution of the Archaeplastida.</title>
        <authorList>
            <person name="Collen J."/>
            <person name="Porcel B."/>
            <person name="Carre W."/>
            <person name="Ball S.G."/>
            <person name="Chaparro C."/>
            <person name="Tonon T."/>
            <person name="Barbeyron T."/>
            <person name="Michel G."/>
            <person name="Noel B."/>
            <person name="Valentin K."/>
            <person name="Elias M."/>
            <person name="Artiguenave F."/>
            <person name="Arun A."/>
            <person name="Aury J.M."/>
            <person name="Barbosa-Neto J.F."/>
            <person name="Bothwell J.H."/>
            <person name="Bouget F.Y."/>
            <person name="Brillet L."/>
            <person name="Cabello-Hurtado F."/>
            <person name="Capella-Gutierrez S."/>
            <person name="Charrier B."/>
            <person name="Cladiere L."/>
            <person name="Cock J.M."/>
            <person name="Coelho S.M."/>
            <person name="Colleoni C."/>
            <person name="Czjzek M."/>
            <person name="Da Silva C."/>
            <person name="Delage L."/>
            <person name="Denoeud F."/>
            <person name="Deschamps P."/>
            <person name="Dittami S.M."/>
            <person name="Gabaldon T."/>
            <person name="Gachon C.M."/>
            <person name="Groisillier A."/>
            <person name="Herve C."/>
            <person name="Jabbari K."/>
            <person name="Katinka M."/>
            <person name="Kloareg B."/>
            <person name="Kowalczyk N."/>
            <person name="Labadie K."/>
            <person name="Leblanc C."/>
            <person name="Lopez P.J."/>
            <person name="McLachlan D.H."/>
            <person name="Meslet-Cladiere L."/>
            <person name="Moustafa A."/>
            <person name="Nehr Z."/>
            <person name="Nyvall Collen P."/>
            <person name="Panaud O."/>
            <person name="Partensky F."/>
            <person name="Poulain J."/>
            <person name="Rensing S.A."/>
            <person name="Rousvoal S."/>
            <person name="Samson G."/>
            <person name="Symeonidi A."/>
            <person name="Weissenbach J."/>
            <person name="Zambounis A."/>
            <person name="Wincker P."/>
            <person name="Boyen C."/>
        </authorList>
    </citation>
    <scope>NUCLEOTIDE SEQUENCE [LARGE SCALE GENOMIC DNA]</scope>
    <source>
        <strain evidence="4">cv. Stackhouse</strain>
    </source>
</reference>
<dbReference type="STRING" id="2769.R7Q7M2"/>
<dbReference type="PANTHER" id="PTHR21467">
    <property type="entry name" value="PROTEIN PHOSPHATASE 4 REGULATORY SUBUNIT 4 PPP4R4"/>
    <property type="match status" value="1"/>
</dbReference>
<dbReference type="PANTHER" id="PTHR21467:SF0">
    <property type="entry name" value="SERINE_THREONINE-PROTEIN PHOSPHATASE 4 REGULATORY SUBUNIT 4"/>
    <property type="match status" value="1"/>
</dbReference>
<protein>
    <submittedName>
        <fullName evidence="3">Uncharacterized protein</fullName>
    </submittedName>
</protein>
<dbReference type="OrthoDB" id="4859at2759"/>
<evidence type="ECO:0000313" key="4">
    <source>
        <dbReference type="Proteomes" id="UP000012073"/>
    </source>
</evidence>
<dbReference type="Gene3D" id="1.25.10.10">
    <property type="entry name" value="Leucine-rich Repeat Variant"/>
    <property type="match status" value="1"/>
</dbReference>
<dbReference type="InterPro" id="IPR021133">
    <property type="entry name" value="HEAT_type_2"/>
</dbReference>
<dbReference type="GeneID" id="17321538"/>
<keyword evidence="4" id="KW-1185">Reference proteome</keyword>
<dbReference type="SUPFAM" id="SSF48371">
    <property type="entry name" value="ARM repeat"/>
    <property type="match status" value="1"/>
</dbReference>
<dbReference type="InterPro" id="IPR011989">
    <property type="entry name" value="ARM-like"/>
</dbReference>
<feature type="region of interest" description="Disordered" evidence="2">
    <location>
        <begin position="729"/>
        <end position="825"/>
    </location>
</feature>
<feature type="compositionally biased region" description="Polar residues" evidence="2">
    <location>
        <begin position="777"/>
        <end position="794"/>
    </location>
</feature>
<feature type="compositionally biased region" description="Polar residues" evidence="2">
    <location>
        <begin position="871"/>
        <end position="883"/>
    </location>
</feature>
<dbReference type="KEGG" id="ccp:CHC_T00002637001"/>
<evidence type="ECO:0000313" key="3">
    <source>
        <dbReference type="EMBL" id="CDF34004.1"/>
    </source>
</evidence>
<dbReference type="Gramene" id="CDF34004">
    <property type="protein sequence ID" value="CDF34004"/>
    <property type="gene ID" value="CHC_T00002637001"/>
</dbReference>
<evidence type="ECO:0000256" key="2">
    <source>
        <dbReference type="SAM" id="MobiDB-lite"/>
    </source>
</evidence>
<dbReference type="PROSITE" id="PS50077">
    <property type="entry name" value="HEAT_REPEAT"/>
    <property type="match status" value="1"/>
</dbReference>
<feature type="region of interest" description="Disordered" evidence="2">
    <location>
        <begin position="961"/>
        <end position="983"/>
    </location>
</feature>
<dbReference type="InterPro" id="IPR039918">
    <property type="entry name" value="PPP4R4"/>
</dbReference>